<sequence length="126" mass="14418">MQITQSITSIPYVYCPYSSLAFARDTRLPYQAGLHFVVFAFVRELRSRSLWSHFCLVTQRSKLIMNDIENPSISTTLSPPVASQLSSDGNCCRHQLPSDFRIDEGFWRNATKIVWGGFTVNIQLLR</sequence>
<organism evidence="1 2">
    <name type="scientific">Araneus ventricosus</name>
    <name type="common">Orbweaver spider</name>
    <name type="synonym">Epeira ventricosa</name>
    <dbReference type="NCBI Taxonomy" id="182803"/>
    <lineage>
        <taxon>Eukaryota</taxon>
        <taxon>Metazoa</taxon>
        <taxon>Ecdysozoa</taxon>
        <taxon>Arthropoda</taxon>
        <taxon>Chelicerata</taxon>
        <taxon>Arachnida</taxon>
        <taxon>Araneae</taxon>
        <taxon>Araneomorphae</taxon>
        <taxon>Entelegynae</taxon>
        <taxon>Araneoidea</taxon>
        <taxon>Araneidae</taxon>
        <taxon>Araneus</taxon>
    </lineage>
</organism>
<evidence type="ECO:0000313" key="2">
    <source>
        <dbReference type="Proteomes" id="UP000499080"/>
    </source>
</evidence>
<proteinExistence type="predicted"/>
<name>A0A4Y2EJL6_ARAVE</name>
<evidence type="ECO:0000313" key="1">
    <source>
        <dbReference type="EMBL" id="GBM28044.1"/>
    </source>
</evidence>
<comment type="caution">
    <text evidence="1">The sequence shown here is derived from an EMBL/GenBank/DDBJ whole genome shotgun (WGS) entry which is preliminary data.</text>
</comment>
<accession>A0A4Y2EJL6</accession>
<dbReference type="EMBL" id="BGPR01000601">
    <property type="protein sequence ID" value="GBM28044.1"/>
    <property type="molecule type" value="Genomic_DNA"/>
</dbReference>
<gene>
    <name evidence="1" type="ORF">AVEN_27433_1</name>
</gene>
<keyword evidence="2" id="KW-1185">Reference proteome</keyword>
<reference evidence="1 2" key="1">
    <citation type="journal article" date="2019" name="Sci. Rep.">
        <title>Orb-weaving spider Araneus ventricosus genome elucidates the spidroin gene catalogue.</title>
        <authorList>
            <person name="Kono N."/>
            <person name="Nakamura H."/>
            <person name="Ohtoshi R."/>
            <person name="Moran D.A.P."/>
            <person name="Shinohara A."/>
            <person name="Yoshida Y."/>
            <person name="Fujiwara M."/>
            <person name="Mori M."/>
            <person name="Tomita M."/>
            <person name="Arakawa K."/>
        </authorList>
    </citation>
    <scope>NUCLEOTIDE SEQUENCE [LARGE SCALE GENOMIC DNA]</scope>
</reference>
<protein>
    <submittedName>
        <fullName evidence="1">Uncharacterized protein</fullName>
    </submittedName>
</protein>
<dbReference type="Proteomes" id="UP000499080">
    <property type="component" value="Unassembled WGS sequence"/>
</dbReference>
<dbReference type="AlphaFoldDB" id="A0A4Y2EJL6"/>